<gene>
    <name evidence="2" type="ORF">HKT17_02640</name>
</gene>
<keyword evidence="3" id="KW-1185">Reference proteome</keyword>
<reference evidence="2 3" key="1">
    <citation type="submission" date="2020-05" db="EMBL/GenBank/DDBJ databases">
        <title>Compete genome of Limnobacter sp. SAORIC-580.</title>
        <authorList>
            <person name="Song J."/>
            <person name="Cho J.-C."/>
        </authorList>
    </citation>
    <scope>NUCLEOTIDE SEQUENCE [LARGE SCALE GENOMIC DNA]</scope>
    <source>
        <strain evidence="2 3">SAORIC-580</strain>
    </source>
</reference>
<dbReference type="RefSeq" id="WP_171097616.1">
    <property type="nucleotide sequence ID" value="NZ_CP053084.1"/>
</dbReference>
<proteinExistence type="predicted"/>
<organism evidence="2 3">
    <name type="scientific">Limnobacter profundi</name>
    <dbReference type="NCBI Taxonomy" id="2732163"/>
    <lineage>
        <taxon>Bacteria</taxon>
        <taxon>Pseudomonadati</taxon>
        <taxon>Pseudomonadota</taxon>
        <taxon>Betaproteobacteria</taxon>
        <taxon>Burkholderiales</taxon>
        <taxon>Burkholderiaceae</taxon>
        <taxon>Limnobacter</taxon>
    </lineage>
</organism>
<name>A0ABX6N366_9BURK</name>
<evidence type="ECO:0000313" key="3">
    <source>
        <dbReference type="Proteomes" id="UP000501130"/>
    </source>
</evidence>
<evidence type="ECO:0008006" key="4">
    <source>
        <dbReference type="Google" id="ProtNLM"/>
    </source>
</evidence>
<evidence type="ECO:0000313" key="2">
    <source>
        <dbReference type="EMBL" id="QJR28683.1"/>
    </source>
</evidence>
<dbReference type="Proteomes" id="UP000501130">
    <property type="component" value="Chromosome"/>
</dbReference>
<evidence type="ECO:0000256" key="1">
    <source>
        <dbReference type="SAM" id="SignalP"/>
    </source>
</evidence>
<sequence>MKSTLICACLVLTPLLAPALASAQAGGVTLNIDGQNPLSKWGRWTSSENGGLGYGFRLNQDRNKAPMSAQWGTGDWVFKLSREEGNKYPDLFFGLKVSENQLQTTSLGCMSNSGSATRYSSTLCGVQLDMNLQ</sequence>
<feature type="signal peptide" evidence="1">
    <location>
        <begin position="1"/>
        <end position="23"/>
    </location>
</feature>
<accession>A0ABX6N366</accession>
<feature type="chain" id="PRO_5046719445" description="DUF1080 domain-containing protein" evidence="1">
    <location>
        <begin position="24"/>
        <end position="133"/>
    </location>
</feature>
<protein>
    <recommendedName>
        <fullName evidence="4">DUF1080 domain-containing protein</fullName>
    </recommendedName>
</protein>
<keyword evidence="1" id="KW-0732">Signal</keyword>
<dbReference type="EMBL" id="CP053084">
    <property type="protein sequence ID" value="QJR28683.1"/>
    <property type="molecule type" value="Genomic_DNA"/>
</dbReference>